<dbReference type="Gramene" id="KCW86250">
    <property type="protein sequence ID" value="KCW86250"/>
    <property type="gene ID" value="EUGRSUZ_B02937"/>
</dbReference>
<protein>
    <submittedName>
        <fullName evidence="2">Uncharacterized protein</fullName>
    </submittedName>
</protein>
<accession>A0A059D7P0</accession>
<evidence type="ECO:0000256" key="1">
    <source>
        <dbReference type="SAM" id="MobiDB-lite"/>
    </source>
</evidence>
<dbReference type="InParanoid" id="A0A059D7P0"/>
<evidence type="ECO:0000313" key="2">
    <source>
        <dbReference type="EMBL" id="KCW86250.1"/>
    </source>
</evidence>
<feature type="compositionally biased region" description="Basic and acidic residues" evidence="1">
    <location>
        <begin position="11"/>
        <end position="22"/>
    </location>
</feature>
<dbReference type="AlphaFoldDB" id="A0A059D7P0"/>
<gene>
    <name evidence="2" type="ORF">EUGRSUZ_B02937</name>
</gene>
<feature type="region of interest" description="Disordered" evidence="1">
    <location>
        <begin position="1"/>
        <end position="22"/>
    </location>
</feature>
<reference evidence="2" key="1">
    <citation type="submission" date="2013-07" db="EMBL/GenBank/DDBJ databases">
        <title>The genome of Eucalyptus grandis.</title>
        <authorList>
            <person name="Schmutz J."/>
            <person name="Hayes R."/>
            <person name="Myburg A."/>
            <person name="Tuskan G."/>
            <person name="Grattapaglia D."/>
            <person name="Rokhsar D.S."/>
        </authorList>
    </citation>
    <scope>NUCLEOTIDE SEQUENCE</scope>
    <source>
        <tissue evidence="2">Leaf extractions</tissue>
    </source>
</reference>
<dbReference type="EMBL" id="KK198754">
    <property type="protein sequence ID" value="KCW86250.1"/>
    <property type="molecule type" value="Genomic_DNA"/>
</dbReference>
<organism evidence="2">
    <name type="scientific">Eucalyptus grandis</name>
    <name type="common">Flooded gum</name>
    <dbReference type="NCBI Taxonomy" id="71139"/>
    <lineage>
        <taxon>Eukaryota</taxon>
        <taxon>Viridiplantae</taxon>
        <taxon>Streptophyta</taxon>
        <taxon>Embryophyta</taxon>
        <taxon>Tracheophyta</taxon>
        <taxon>Spermatophyta</taxon>
        <taxon>Magnoliopsida</taxon>
        <taxon>eudicotyledons</taxon>
        <taxon>Gunneridae</taxon>
        <taxon>Pentapetalae</taxon>
        <taxon>rosids</taxon>
        <taxon>malvids</taxon>
        <taxon>Myrtales</taxon>
        <taxon>Myrtaceae</taxon>
        <taxon>Myrtoideae</taxon>
        <taxon>Eucalypteae</taxon>
        <taxon>Eucalyptus</taxon>
    </lineage>
</organism>
<name>A0A059D7P0_EUCGR</name>
<proteinExistence type="predicted"/>
<sequence length="123" mass="13924">MPKGRASANHQPHERGSVRREKAIATINGRLKTNRQSKQGPYRSAGQVIGILCVSLPDRATEKQINEVLNIMIVITEQESIFHFRVNKRFNIMTVRTLLESPTLMLAKNISNSDLTSTIYVYD</sequence>